<evidence type="ECO:0000256" key="4">
    <source>
        <dbReference type="ARBA" id="ARBA00022452"/>
    </source>
</evidence>
<keyword evidence="9" id="KW-0406">Ion transport</keyword>
<keyword evidence="7 16" id="KW-0732">Signal</keyword>
<evidence type="ECO:0000256" key="14">
    <source>
        <dbReference type="PROSITE-ProRule" id="PRU01360"/>
    </source>
</evidence>
<keyword evidence="13 14" id="KW-0998">Cell outer membrane</keyword>
<evidence type="ECO:0000313" key="20">
    <source>
        <dbReference type="Proteomes" id="UP001595444"/>
    </source>
</evidence>
<evidence type="ECO:0000256" key="16">
    <source>
        <dbReference type="SAM" id="SignalP"/>
    </source>
</evidence>
<comment type="subcellular location">
    <subcellularLocation>
        <location evidence="1 14">Cell outer membrane</location>
        <topology evidence="1 14">Multi-pass membrane protein</topology>
    </subcellularLocation>
</comment>
<dbReference type="InterPro" id="IPR039426">
    <property type="entry name" value="TonB-dep_rcpt-like"/>
</dbReference>
<keyword evidence="4 14" id="KW-1134">Transmembrane beta strand</keyword>
<dbReference type="InterPro" id="IPR036942">
    <property type="entry name" value="Beta-barrel_TonB_sf"/>
</dbReference>
<evidence type="ECO:0000256" key="9">
    <source>
        <dbReference type="ARBA" id="ARBA00023065"/>
    </source>
</evidence>
<dbReference type="PROSITE" id="PS52016">
    <property type="entry name" value="TONB_DEPENDENT_REC_3"/>
    <property type="match status" value="1"/>
</dbReference>
<protein>
    <submittedName>
        <fullName evidence="19">TonB-dependent siderophore receptor</fullName>
    </submittedName>
</protein>
<evidence type="ECO:0000256" key="10">
    <source>
        <dbReference type="ARBA" id="ARBA00023077"/>
    </source>
</evidence>
<dbReference type="Gene3D" id="2.170.130.10">
    <property type="entry name" value="TonB-dependent receptor, plug domain"/>
    <property type="match status" value="1"/>
</dbReference>
<dbReference type="PANTHER" id="PTHR32552">
    <property type="entry name" value="FERRICHROME IRON RECEPTOR-RELATED"/>
    <property type="match status" value="1"/>
</dbReference>
<dbReference type="RefSeq" id="WP_194213109.1">
    <property type="nucleotide sequence ID" value="NZ_CP061205.1"/>
</dbReference>
<evidence type="ECO:0000259" key="17">
    <source>
        <dbReference type="Pfam" id="PF00593"/>
    </source>
</evidence>
<keyword evidence="12 19" id="KW-0675">Receptor</keyword>
<dbReference type="NCBIfam" id="TIGR01783">
    <property type="entry name" value="TonB-siderophor"/>
    <property type="match status" value="1"/>
</dbReference>
<evidence type="ECO:0000256" key="13">
    <source>
        <dbReference type="ARBA" id="ARBA00023237"/>
    </source>
</evidence>
<dbReference type="SUPFAM" id="SSF56935">
    <property type="entry name" value="Porins"/>
    <property type="match status" value="1"/>
</dbReference>
<keyword evidence="3 14" id="KW-0813">Transport</keyword>
<dbReference type="Gene3D" id="2.40.170.20">
    <property type="entry name" value="TonB-dependent receptor, beta-barrel domain"/>
    <property type="match status" value="1"/>
</dbReference>
<feature type="signal peptide" evidence="16">
    <location>
        <begin position="1"/>
        <end position="26"/>
    </location>
</feature>
<comment type="caution">
    <text evidence="19">The sequence shown here is derived from an EMBL/GenBank/DDBJ whole genome shotgun (WGS) entry which is preliminary data.</text>
</comment>
<keyword evidence="10 15" id="KW-0798">TonB box</keyword>
<dbReference type="InterPro" id="IPR012910">
    <property type="entry name" value="Plug_dom"/>
</dbReference>
<keyword evidence="11 14" id="KW-0472">Membrane</keyword>
<sequence length="739" mass="80446">MRFQNLSHIAVLAATTALAPSGYAYAESSTASNKDITEIVVTATGETRSFGGSKTDTPLIELPQSVSVITREEMDLRAVHTVADALAYTAGVQSEASGIDSRVDDVTVRGFSAGGFSTNNNFVDGLRLPTGGQWTRTSFDPFGLQQIEVLKGPSGVLFGQVAPGGIVNLISKRPMGTAHGEVMLQTAVYTDFDRAQFQGAVDFGGPIDDAGKFMYRMVGVVRDGETQIDETSNSRYYIAPSFTWAPTADTSFTLLAQYQRDEGGSTFQFMPATGTLYESNGSHISLDTYIGEPDWNKFDRSQYLIGYAFEHRFNENLQMRQNLRYTHINTLYRASVLRGDTVTDCGTLDGCIPGQTINRRAVQGAGESDGIAVDTQVEGNVETGNLSHTLLAGFDYFHTEWEHYRDLVSSAVVLPLLDFYNPVYRGAATYVDNLSPQIYTETVSKQTGIYAQDQIAYGNLRVTLGGRYDWSKDDSYNPVTDVDTLTKADAFTWRTGAVYLFDNGFAPYASYSESFQPSSGSYFDGTAFDPTTGTQYEAGVRYQPPGSNAFLTFGAYEITQQNITTPDPDPAHVCGTGNCSVQTGEGRIRGLELEGKATLPFGMAVVGSATYMDSEITETNTASELGNELASVPNYMASLFVDYRFTKGGLNGTGVGGGTRYVGSTYGNSANTMEIPGYTLFDLFARYDFGVKNQSLDGLIFSVNVRNLTNKRYVATCTSVASCFYGSGRTVNIRLQYLW</sequence>
<dbReference type="EMBL" id="JBHRSL010000010">
    <property type="protein sequence ID" value="MFC3053109.1"/>
    <property type="molecule type" value="Genomic_DNA"/>
</dbReference>
<reference evidence="20" key="1">
    <citation type="journal article" date="2019" name="Int. J. Syst. Evol. Microbiol.">
        <title>The Global Catalogue of Microorganisms (GCM) 10K type strain sequencing project: providing services to taxonomists for standard genome sequencing and annotation.</title>
        <authorList>
            <consortium name="The Broad Institute Genomics Platform"/>
            <consortium name="The Broad Institute Genome Sequencing Center for Infectious Disease"/>
            <person name="Wu L."/>
            <person name="Ma J."/>
        </authorList>
    </citation>
    <scope>NUCLEOTIDE SEQUENCE [LARGE SCALE GENOMIC DNA]</scope>
    <source>
        <strain evidence="20">KCTC 62164</strain>
    </source>
</reference>
<organism evidence="19 20">
    <name type="scientific">Kordiimonas pumila</name>
    <dbReference type="NCBI Taxonomy" id="2161677"/>
    <lineage>
        <taxon>Bacteria</taxon>
        <taxon>Pseudomonadati</taxon>
        <taxon>Pseudomonadota</taxon>
        <taxon>Alphaproteobacteria</taxon>
        <taxon>Kordiimonadales</taxon>
        <taxon>Kordiimonadaceae</taxon>
        <taxon>Kordiimonas</taxon>
    </lineage>
</organism>
<evidence type="ECO:0000256" key="15">
    <source>
        <dbReference type="RuleBase" id="RU003357"/>
    </source>
</evidence>
<evidence type="ECO:0000256" key="3">
    <source>
        <dbReference type="ARBA" id="ARBA00022448"/>
    </source>
</evidence>
<evidence type="ECO:0000256" key="5">
    <source>
        <dbReference type="ARBA" id="ARBA00022496"/>
    </source>
</evidence>
<evidence type="ECO:0000256" key="2">
    <source>
        <dbReference type="ARBA" id="ARBA00009810"/>
    </source>
</evidence>
<dbReference type="CDD" id="cd01347">
    <property type="entry name" value="ligand_gated_channel"/>
    <property type="match status" value="1"/>
</dbReference>
<evidence type="ECO:0000256" key="6">
    <source>
        <dbReference type="ARBA" id="ARBA00022692"/>
    </source>
</evidence>
<accession>A0ABV7D806</accession>
<dbReference type="Proteomes" id="UP001595444">
    <property type="component" value="Unassembled WGS sequence"/>
</dbReference>
<dbReference type="InterPro" id="IPR010105">
    <property type="entry name" value="TonB_sidphr_rcpt"/>
</dbReference>
<proteinExistence type="inferred from homology"/>
<keyword evidence="20" id="KW-1185">Reference proteome</keyword>
<evidence type="ECO:0000259" key="18">
    <source>
        <dbReference type="Pfam" id="PF07715"/>
    </source>
</evidence>
<keyword evidence="5" id="KW-0410">Iron transport</keyword>
<feature type="domain" description="TonB-dependent receptor plug" evidence="18">
    <location>
        <begin position="59"/>
        <end position="166"/>
    </location>
</feature>
<keyword evidence="8" id="KW-0408">Iron</keyword>
<evidence type="ECO:0000256" key="8">
    <source>
        <dbReference type="ARBA" id="ARBA00023004"/>
    </source>
</evidence>
<feature type="domain" description="TonB-dependent receptor-like beta-barrel" evidence="17">
    <location>
        <begin position="244"/>
        <end position="708"/>
    </location>
</feature>
<evidence type="ECO:0000256" key="1">
    <source>
        <dbReference type="ARBA" id="ARBA00004571"/>
    </source>
</evidence>
<dbReference type="Pfam" id="PF00593">
    <property type="entry name" value="TonB_dep_Rec_b-barrel"/>
    <property type="match status" value="1"/>
</dbReference>
<gene>
    <name evidence="19" type="ORF">ACFOKA_14435</name>
</gene>
<dbReference type="Pfam" id="PF07715">
    <property type="entry name" value="Plug"/>
    <property type="match status" value="1"/>
</dbReference>
<feature type="chain" id="PRO_5047066832" evidence="16">
    <location>
        <begin position="27"/>
        <end position="739"/>
    </location>
</feature>
<evidence type="ECO:0000256" key="12">
    <source>
        <dbReference type="ARBA" id="ARBA00023170"/>
    </source>
</evidence>
<evidence type="ECO:0000256" key="11">
    <source>
        <dbReference type="ARBA" id="ARBA00023136"/>
    </source>
</evidence>
<keyword evidence="6 14" id="KW-0812">Transmembrane</keyword>
<evidence type="ECO:0000256" key="7">
    <source>
        <dbReference type="ARBA" id="ARBA00022729"/>
    </source>
</evidence>
<evidence type="ECO:0000313" key="19">
    <source>
        <dbReference type="EMBL" id="MFC3053109.1"/>
    </source>
</evidence>
<comment type="similarity">
    <text evidence="2 14 15">Belongs to the TonB-dependent receptor family.</text>
</comment>
<dbReference type="InterPro" id="IPR000531">
    <property type="entry name" value="Beta-barrel_TonB"/>
</dbReference>
<dbReference type="InterPro" id="IPR037066">
    <property type="entry name" value="Plug_dom_sf"/>
</dbReference>
<name>A0ABV7D806_9PROT</name>
<dbReference type="PANTHER" id="PTHR32552:SF68">
    <property type="entry name" value="FERRICHROME OUTER MEMBRANE TRANSPORTER_PHAGE RECEPTOR"/>
    <property type="match status" value="1"/>
</dbReference>